<dbReference type="RefSeq" id="WP_285520733.1">
    <property type="nucleotide sequence ID" value="NZ_JASNGB010000003.1"/>
</dbReference>
<keyword evidence="7" id="KW-1185">Reference proteome</keyword>
<comment type="caution">
    <text evidence="6">The sequence shown here is derived from an EMBL/GenBank/DDBJ whole genome shotgun (WGS) entry which is preliminary data.</text>
</comment>
<proteinExistence type="inferred from homology"/>
<feature type="domain" description="Type I restriction modification DNA specificity" evidence="5">
    <location>
        <begin position="20"/>
        <end position="188"/>
    </location>
</feature>
<dbReference type="EC" id="3.1.21.-" evidence="6"/>
<name>A0ABT7JCC6_9DEIO</name>
<feature type="domain" description="Type I restriction modification DNA specificity" evidence="5">
    <location>
        <begin position="271"/>
        <end position="451"/>
    </location>
</feature>
<evidence type="ECO:0000313" key="7">
    <source>
        <dbReference type="Proteomes" id="UP001302059"/>
    </source>
</evidence>
<keyword evidence="3" id="KW-0238">DNA-binding</keyword>
<dbReference type="Proteomes" id="UP001302059">
    <property type="component" value="Unassembled WGS sequence"/>
</dbReference>
<sequence>MTATPEAPPTTPQPAPLPPGWAWTTLGEVAYVNARPDTSGLDEDAPVTFIPMAAVQEVCGQYDGSQVRSYGQVKKGYTPFQDGDLIFAKITPCMENGKAALVDGLTSGIGYGSTEFHVIRATSVLERKYAFYLVTSKQFRGEAEHNMRGAAGQKRVPPHFLTDYSLPLPPLPEQRRIVARIEELFSKLDAGTAELKRTQALLKRYRQSLLHAAVTGELSREWRAANPATETGAELLTRILEERRGRWAQSGKKGKYKEPQEPETAGLPELPTEWTWASVEQVADVGTGATPLKGERRFYEGGSIPWVTSGAMNSDFITEPTNFITEAAVQETNAKVFPAGTLLIAMYGEGKTRGKVGELVIPAATNQACAALMFSGPGETRSFAKLFFRWNYDNLRRAAAGGVQPNLSLGIIKEISLPLPPLPEQTYIVSEVERRLSILDNLEATVSAELKRAEAMRQSVLHRAFTGGLVPQDPADEPASVLLERIQAEKLKAGAAAVRAGGRRGRKPGGGGLFAPDAET</sequence>
<organism evidence="6 7">
    <name type="scientific">Deinococcus rhizophilus</name>
    <dbReference type="NCBI Taxonomy" id="3049544"/>
    <lineage>
        <taxon>Bacteria</taxon>
        <taxon>Thermotogati</taxon>
        <taxon>Deinococcota</taxon>
        <taxon>Deinococci</taxon>
        <taxon>Deinococcales</taxon>
        <taxon>Deinococcaceae</taxon>
        <taxon>Deinococcus</taxon>
    </lineage>
</organism>
<evidence type="ECO:0000313" key="6">
    <source>
        <dbReference type="EMBL" id="MDL2342703.1"/>
    </source>
</evidence>
<dbReference type="PANTHER" id="PTHR43140">
    <property type="entry name" value="TYPE-1 RESTRICTION ENZYME ECOKI SPECIFICITY PROTEIN"/>
    <property type="match status" value="1"/>
</dbReference>
<dbReference type="Pfam" id="PF01420">
    <property type="entry name" value="Methylase_S"/>
    <property type="match status" value="2"/>
</dbReference>
<evidence type="ECO:0000256" key="2">
    <source>
        <dbReference type="ARBA" id="ARBA00022747"/>
    </source>
</evidence>
<evidence type="ECO:0000256" key="3">
    <source>
        <dbReference type="ARBA" id="ARBA00023125"/>
    </source>
</evidence>
<accession>A0ABT7JCC6</accession>
<evidence type="ECO:0000256" key="4">
    <source>
        <dbReference type="SAM" id="MobiDB-lite"/>
    </source>
</evidence>
<protein>
    <submittedName>
        <fullName evidence="6">Restriction endonuclease subunit S</fullName>
        <ecNumber evidence="6">3.1.21.-</ecNumber>
    </submittedName>
</protein>
<keyword evidence="6" id="KW-0255">Endonuclease</keyword>
<gene>
    <name evidence="6" type="ORF">QOL99_00920</name>
</gene>
<keyword evidence="2" id="KW-0680">Restriction system</keyword>
<dbReference type="CDD" id="cd17260">
    <property type="entry name" value="RMtype1_S_EcoEI-TRD1-CR1_like"/>
    <property type="match status" value="1"/>
</dbReference>
<dbReference type="Gene3D" id="3.90.220.20">
    <property type="entry name" value="DNA methylase specificity domains"/>
    <property type="match status" value="2"/>
</dbReference>
<dbReference type="InterPro" id="IPR000055">
    <property type="entry name" value="Restrct_endonuc_typeI_TRD"/>
</dbReference>
<dbReference type="EMBL" id="JASNGB010000003">
    <property type="protein sequence ID" value="MDL2342703.1"/>
    <property type="molecule type" value="Genomic_DNA"/>
</dbReference>
<dbReference type="SUPFAM" id="SSF116734">
    <property type="entry name" value="DNA methylase specificity domain"/>
    <property type="match status" value="2"/>
</dbReference>
<comment type="similarity">
    <text evidence="1">Belongs to the type-I restriction system S methylase family.</text>
</comment>
<keyword evidence="6" id="KW-0540">Nuclease</keyword>
<feature type="region of interest" description="Disordered" evidence="4">
    <location>
        <begin position="498"/>
        <end position="520"/>
    </location>
</feature>
<reference evidence="6 7" key="1">
    <citation type="submission" date="2023-05" db="EMBL/GenBank/DDBJ databases">
        <authorList>
            <person name="Gao F."/>
        </authorList>
    </citation>
    <scope>NUCLEOTIDE SEQUENCE [LARGE SCALE GENOMIC DNA]</scope>
    <source>
        <strain evidence="6 7">MIMF12</strain>
    </source>
</reference>
<dbReference type="GO" id="GO:0004519">
    <property type="term" value="F:endonuclease activity"/>
    <property type="evidence" value="ECO:0007669"/>
    <property type="project" value="UniProtKB-KW"/>
</dbReference>
<dbReference type="GO" id="GO:0016787">
    <property type="term" value="F:hydrolase activity"/>
    <property type="evidence" value="ECO:0007669"/>
    <property type="project" value="UniProtKB-KW"/>
</dbReference>
<dbReference type="PANTHER" id="PTHR43140:SF1">
    <property type="entry name" value="TYPE I RESTRICTION ENZYME ECOKI SPECIFICITY SUBUNIT"/>
    <property type="match status" value="1"/>
</dbReference>
<keyword evidence="6" id="KW-0378">Hydrolase</keyword>
<evidence type="ECO:0000256" key="1">
    <source>
        <dbReference type="ARBA" id="ARBA00010923"/>
    </source>
</evidence>
<evidence type="ECO:0000259" key="5">
    <source>
        <dbReference type="Pfam" id="PF01420"/>
    </source>
</evidence>
<feature type="region of interest" description="Disordered" evidence="4">
    <location>
        <begin position="248"/>
        <end position="268"/>
    </location>
</feature>
<dbReference type="InterPro" id="IPR051212">
    <property type="entry name" value="Type-I_RE_S_subunit"/>
</dbReference>
<dbReference type="InterPro" id="IPR044946">
    <property type="entry name" value="Restrct_endonuc_typeI_TRD_sf"/>
</dbReference>